<feature type="transmembrane region" description="Helical" evidence="1">
    <location>
        <begin position="154"/>
        <end position="176"/>
    </location>
</feature>
<evidence type="ECO:0000259" key="2">
    <source>
        <dbReference type="Pfam" id="PF02698"/>
    </source>
</evidence>
<feature type="domain" description="DUF218" evidence="2">
    <location>
        <begin position="190"/>
        <end position="300"/>
    </location>
</feature>
<proteinExistence type="predicted"/>
<protein>
    <recommendedName>
        <fullName evidence="2">DUF218 domain-containing protein</fullName>
    </recommendedName>
</protein>
<accession>A0ABX6H165</accession>
<dbReference type="Proteomes" id="UP000464597">
    <property type="component" value="Chromosome"/>
</dbReference>
<feature type="transmembrane region" description="Helical" evidence="1">
    <location>
        <begin position="52"/>
        <end position="70"/>
    </location>
</feature>
<dbReference type="RefSeq" id="WP_159423164.1">
    <property type="nucleotide sequence ID" value="NZ_CP047180.1"/>
</dbReference>
<sequence>MTLRSRSLLVHLAVVVAVMVLLDPLDIGRIIQFRALGAGVLTFLSGELFHPYVLQTTGLALLCAPIPLLLPRRLRPLLIALSAIAISGLGLSLSIAFGKPLWGAPTAAAGIVAGHVLGSVPLLFLRRRDDSAKLSAPRRPRGGTLAARLGRTQLVLVGTAAAAASAVALIGIPFLVLPLQQSMAAVEQSDAVVVLGPAEPARIALALRAADEAPTLTVVISSSVREDRFVDERCGTTDPVRILCFAAVPFTTAGEASAVQALASEESWDRVAFVTSLPHVSRARRVMEQCTTLDVAAISASSPSSPSDWSYAYLYQLIATTKELLRGAC</sequence>
<feature type="transmembrane region" description="Helical" evidence="1">
    <location>
        <begin position="77"/>
        <end position="97"/>
    </location>
</feature>
<keyword evidence="1" id="KW-0472">Membrane</keyword>
<dbReference type="EMBL" id="CP047180">
    <property type="protein sequence ID" value="QHC63410.1"/>
    <property type="molecule type" value="Genomic_DNA"/>
</dbReference>
<organism evidence="3 4">
    <name type="scientific">Rathayibacter festucae</name>
    <dbReference type="NCBI Taxonomy" id="110937"/>
    <lineage>
        <taxon>Bacteria</taxon>
        <taxon>Bacillati</taxon>
        <taxon>Actinomycetota</taxon>
        <taxon>Actinomycetes</taxon>
        <taxon>Micrococcales</taxon>
        <taxon>Microbacteriaceae</taxon>
        <taxon>Rathayibacter</taxon>
    </lineage>
</organism>
<evidence type="ECO:0000313" key="3">
    <source>
        <dbReference type="EMBL" id="QHC63410.1"/>
    </source>
</evidence>
<keyword evidence="1" id="KW-1133">Transmembrane helix</keyword>
<dbReference type="Pfam" id="PF02698">
    <property type="entry name" value="DUF218"/>
    <property type="match status" value="1"/>
</dbReference>
<name>A0ABX6H165_9MICO</name>
<evidence type="ECO:0000256" key="1">
    <source>
        <dbReference type="SAM" id="Phobius"/>
    </source>
</evidence>
<feature type="transmembrane region" description="Helical" evidence="1">
    <location>
        <begin position="103"/>
        <end position="125"/>
    </location>
</feature>
<dbReference type="InterPro" id="IPR003848">
    <property type="entry name" value="DUF218"/>
</dbReference>
<keyword evidence="4" id="KW-1185">Reference proteome</keyword>
<keyword evidence="1" id="KW-0812">Transmembrane</keyword>
<reference evidence="4" key="1">
    <citation type="submission" date="2019-12" db="EMBL/GenBank/DDBJ databases">
        <title>Complete and draft genome sequences of new strains and members of some known species of the genus Rathayibacter isolated from plants.</title>
        <authorList>
            <person name="Tarlachkov S.V."/>
            <person name="Starodumova I.P."/>
            <person name="Dorofeeva L.V."/>
            <person name="Prisyazhnaya N.V."/>
            <person name="Leyn S."/>
            <person name="Zlamal J."/>
            <person name="Elan M."/>
            <person name="Osterman A.L."/>
            <person name="Nadler S."/>
            <person name="Subbotin S.A."/>
            <person name="Evtushenko L.I."/>
        </authorList>
    </citation>
    <scope>NUCLEOTIDE SEQUENCE [LARGE SCALE GENOMIC DNA]</scope>
    <source>
        <strain evidence="4">VKM Ac-2802</strain>
    </source>
</reference>
<evidence type="ECO:0000313" key="4">
    <source>
        <dbReference type="Proteomes" id="UP000464597"/>
    </source>
</evidence>
<gene>
    <name evidence="3" type="ORF">GSU69_12450</name>
</gene>